<dbReference type="STRING" id="3988.B9SK59"/>
<dbReference type="InParanoid" id="B9SK59"/>
<dbReference type="EMBL" id="EQ975168">
    <property type="protein sequence ID" value="EEF27744.1"/>
    <property type="molecule type" value="Genomic_DNA"/>
</dbReference>
<dbReference type="Proteomes" id="UP000008311">
    <property type="component" value="Unassembled WGS sequence"/>
</dbReference>
<evidence type="ECO:0000313" key="2">
    <source>
        <dbReference type="EMBL" id="EEF27744.1"/>
    </source>
</evidence>
<reference evidence="4" key="2">
    <citation type="journal article" date="2010" name="Nat. Biotechnol.">
        <title>Draft genome sequence of the oilseed species Ricinus communis.</title>
        <authorList>
            <person name="Chan A.P."/>
            <person name="Crabtree J."/>
            <person name="Zhao Q."/>
            <person name="Lorenzi H."/>
            <person name="Orvis J."/>
            <person name="Puiu D."/>
            <person name="Melake-Berhan A."/>
            <person name="Jones K.M."/>
            <person name="Redman J."/>
            <person name="Chen G."/>
            <person name="Cahoon E.B."/>
            <person name="Gedil M."/>
            <person name="Stanke M."/>
            <person name="Haas B.J."/>
            <person name="Wortman J.R."/>
            <person name="Fraser-Liggett C.M."/>
            <person name="Ravel J."/>
            <person name="Rabinowicz P.D."/>
        </authorList>
    </citation>
    <scope>NUCLEOTIDE SEQUENCE [LARGE SCALE GENOMIC DNA]</scope>
    <source>
        <strain evidence="4">cv. Hale</strain>
    </source>
</reference>
<keyword evidence="1" id="KW-0732">Signal</keyword>
<dbReference type="InterPro" id="IPR017853">
    <property type="entry name" value="GH"/>
</dbReference>
<dbReference type="EMBL" id="EQ973999">
    <property type="protein sequence ID" value="EEF36002.1"/>
    <property type="molecule type" value="Genomic_DNA"/>
</dbReference>
<accession>B9SK59</accession>
<evidence type="ECO:0000313" key="4">
    <source>
        <dbReference type="Proteomes" id="UP000008311"/>
    </source>
</evidence>
<evidence type="ECO:0000256" key="1">
    <source>
        <dbReference type="SAM" id="SignalP"/>
    </source>
</evidence>
<dbReference type="SUPFAM" id="SSF51445">
    <property type="entry name" value="(Trans)glycosidases"/>
    <property type="match status" value="1"/>
</dbReference>
<protein>
    <submittedName>
        <fullName evidence="3">Uncharacterized protein</fullName>
    </submittedName>
</protein>
<dbReference type="AlphaFoldDB" id="B9SK59"/>
<reference evidence="3" key="1">
    <citation type="submission" date="2008-10" db="EMBL/GenBank/DDBJ databases">
        <authorList>
            <person name="Chan A."/>
            <person name="Puiu D."/>
            <person name="Melake A."/>
            <person name="Orvis J."/>
            <person name="Zhao Q."/>
            <person name="Wortman J."/>
            <person name="Utterback T."/>
            <person name="Rosovitz M.J."/>
            <person name="Inman J.M."/>
            <person name="Amedeo P."/>
            <person name="Schobel S."/>
            <person name="Galinsky K."/>
            <person name="Fraser C."/>
            <person name="Ravel J."/>
            <person name="Rabinowicz P."/>
        </authorList>
    </citation>
    <scope>NUCLEOTIDE SEQUENCE [LARGE SCALE GENOMIC DNA]</scope>
</reference>
<feature type="chain" id="PRO_5010827337" evidence="1">
    <location>
        <begin position="22"/>
        <end position="66"/>
    </location>
</feature>
<sequence length="66" mass="7204">MANPYFSPLLLLLILLPSTTATYTVGVNYGSVANNLPPPSQVAAFLKSQRIINGVKIFDANPDYHR</sequence>
<proteinExistence type="predicted"/>
<feature type="signal peptide" evidence="1">
    <location>
        <begin position="1"/>
        <end position="21"/>
    </location>
</feature>
<organism evidence="4">
    <name type="scientific">Ricinus communis</name>
    <name type="common">Castor bean</name>
    <dbReference type="NCBI Taxonomy" id="3988"/>
    <lineage>
        <taxon>Eukaryota</taxon>
        <taxon>Viridiplantae</taxon>
        <taxon>Streptophyta</taxon>
        <taxon>Embryophyta</taxon>
        <taxon>Tracheophyta</taxon>
        <taxon>Spermatophyta</taxon>
        <taxon>Magnoliopsida</taxon>
        <taxon>eudicotyledons</taxon>
        <taxon>Gunneridae</taxon>
        <taxon>Pentapetalae</taxon>
        <taxon>rosids</taxon>
        <taxon>fabids</taxon>
        <taxon>Malpighiales</taxon>
        <taxon>Euphorbiaceae</taxon>
        <taxon>Acalyphoideae</taxon>
        <taxon>Acalypheae</taxon>
        <taxon>Ricinus</taxon>
    </lineage>
</organism>
<gene>
    <name evidence="2" type="ORF">RCOM_0301170</name>
    <name evidence="3" type="ORF">RCOM_0667350</name>
</gene>
<name>B9SK59_RICCO</name>
<evidence type="ECO:0000313" key="3">
    <source>
        <dbReference type="EMBL" id="EEF36002.1"/>
    </source>
</evidence>
<dbReference type="Gene3D" id="3.20.20.80">
    <property type="entry name" value="Glycosidases"/>
    <property type="match status" value="1"/>
</dbReference>
<keyword evidence="4" id="KW-1185">Reference proteome</keyword>